<dbReference type="InterPro" id="IPR001347">
    <property type="entry name" value="SIS_dom"/>
</dbReference>
<accession>A0A1G7ABD0</accession>
<keyword evidence="4" id="KW-1185">Reference proteome</keyword>
<organism evidence="3 4">
    <name type="scientific">Pedobacter soli</name>
    <dbReference type="NCBI Taxonomy" id="390242"/>
    <lineage>
        <taxon>Bacteria</taxon>
        <taxon>Pseudomonadati</taxon>
        <taxon>Bacteroidota</taxon>
        <taxon>Sphingobacteriia</taxon>
        <taxon>Sphingobacteriales</taxon>
        <taxon>Sphingobacteriaceae</taxon>
        <taxon>Pedobacter</taxon>
    </lineage>
</organism>
<evidence type="ECO:0000313" key="3">
    <source>
        <dbReference type="EMBL" id="SDE11983.1"/>
    </source>
</evidence>
<dbReference type="Pfam" id="PF01380">
    <property type="entry name" value="SIS"/>
    <property type="match status" value="1"/>
</dbReference>
<dbReference type="GO" id="GO:1901135">
    <property type="term" value="P:carbohydrate derivative metabolic process"/>
    <property type="evidence" value="ECO:0007669"/>
    <property type="project" value="InterPro"/>
</dbReference>
<dbReference type="EMBL" id="FMZH01000012">
    <property type="protein sequence ID" value="SDE11983.1"/>
    <property type="molecule type" value="Genomic_DNA"/>
</dbReference>
<protein>
    <submittedName>
        <fullName evidence="3">3-hexulose-6-phosphate isomerase</fullName>
    </submittedName>
</protein>
<dbReference type="InterPro" id="IPR017552">
    <property type="entry name" value="PHI/rmpB"/>
</dbReference>
<keyword evidence="3" id="KW-0413">Isomerase</keyword>
<gene>
    <name evidence="3" type="ORF">SAMN04488024_11223</name>
</gene>
<feature type="domain" description="SIS" evidence="2">
    <location>
        <begin position="54"/>
        <end position="196"/>
    </location>
</feature>
<sequence length="209" mass="22737">MDLKSNEEVIDKQSATDFLDNQQLVWDLQMNLDKIIEENARLVTQMEFDQLIPFVNHIQQAKRIFIIAAGRSGFAMQSAAMRLMHLGLTVYYVGETTSPAIGTGDLLIAASGSGKTGSIVKAAEKSIAAGANVVAITTSVASPLAKLSSHLVLIPAAEKQDHSKKISVQYAGSLFEQFLLLLNDAVFQSLWKLSGQPAELLWARHANLE</sequence>
<dbReference type="CDD" id="cd05005">
    <property type="entry name" value="SIS_PHI"/>
    <property type="match status" value="1"/>
</dbReference>
<proteinExistence type="inferred from homology"/>
<dbReference type="PROSITE" id="PS51464">
    <property type="entry name" value="SIS"/>
    <property type="match status" value="1"/>
</dbReference>
<name>A0A1G7ABD0_9SPHI</name>
<reference evidence="4" key="1">
    <citation type="submission" date="2016-10" db="EMBL/GenBank/DDBJ databases">
        <authorList>
            <person name="Varghese N."/>
            <person name="Submissions S."/>
        </authorList>
    </citation>
    <scope>NUCLEOTIDE SEQUENCE [LARGE SCALE GENOMIC DNA]</scope>
    <source>
        <strain evidence="4">DSM 18609</strain>
    </source>
</reference>
<dbReference type="STRING" id="390242.SAMN04488024_11223"/>
<dbReference type="RefSeq" id="WP_090771955.1">
    <property type="nucleotide sequence ID" value="NZ_FMZH01000012.1"/>
</dbReference>
<dbReference type="PANTHER" id="PTHR43443">
    <property type="entry name" value="3-HEXULOSE-6-PHOSPHATE ISOMERASE"/>
    <property type="match status" value="1"/>
</dbReference>
<evidence type="ECO:0000259" key="2">
    <source>
        <dbReference type="PROSITE" id="PS51464"/>
    </source>
</evidence>
<evidence type="ECO:0000313" key="4">
    <source>
        <dbReference type="Proteomes" id="UP000199455"/>
    </source>
</evidence>
<dbReference type="PANTHER" id="PTHR43443:SF1">
    <property type="entry name" value="3-HEXULOSE-6-PHOSPHATE ISOMERASE"/>
    <property type="match status" value="1"/>
</dbReference>
<dbReference type="InterPro" id="IPR046348">
    <property type="entry name" value="SIS_dom_sf"/>
</dbReference>
<dbReference type="GO" id="GO:0016853">
    <property type="term" value="F:isomerase activity"/>
    <property type="evidence" value="ECO:0007669"/>
    <property type="project" value="UniProtKB-KW"/>
</dbReference>
<dbReference type="GO" id="GO:0097367">
    <property type="term" value="F:carbohydrate derivative binding"/>
    <property type="evidence" value="ECO:0007669"/>
    <property type="project" value="InterPro"/>
</dbReference>
<evidence type="ECO:0000256" key="1">
    <source>
        <dbReference type="ARBA" id="ARBA00009235"/>
    </source>
</evidence>
<dbReference type="Proteomes" id="UP000199455">
    <property type="component" value="Unassembled WGS sequence"/>
</dbReference>
<comment type="similarity">
    <text evidence="1">Belongs to the SIS family. PHI subfamily.</text>
</comment>
<dbReference type="AlphaFoldDB" id="A0A1G7ABD0"/>
<dbReference type="Gene3D" id="3.40.50.10490">
    <property type="entry name" value="Glucose-6-phosphate isomerase like protein, domain 1"/>
    <property type="match status" value="1"/>
</dbReference>
<dbReference type="NCBIfam" id="TIGR03127">
    <property type="entry name" value="RuMP_HxlB"/>
    <property type="match status" value="1"/>
</dbReference>
<dbReference type="SUPFAM" id="SSF53697">
    <property type="entry name" value="SIS domain"/>
    <property type="match status" value="1"/>
</dbReference>